<accession>A0AAD6S7L6</accession>
<organism evidence="2 3">
    <name type="scientific">Mycena alexandri</name>
    <dbReference type="NCBI Taxonomy" id="1745969"/>
    <lineage>
        <taxon>Eukaryota</taxon>
        <taxon>Fungi</taxon>
        <taxon>Dikarya</taxon>
        <taxon>Basidiomycota</taxon>
        <taxon>Agaricomycotina</taxon>
        <taxon>Agaricomycetes</taxon>
        <taxon>Agaricomycetidae</taxon>
        <taxon>Agaricales</taxon>
        <taxon>Marasmiineae</taxon>
        <taxon>Mycenaceae</taxon>
        <taxon>Mycena</taxon>
    </lineage>
</organism>
<dbReference type="EMBL" id="JARJCM010000211">
    <property type="protein sequence ID" value="KAJ7022350.1"/>
    <property type="molecule type" value="Genomic_DNA"/>
</dbReference>
<keyword evidence="3" id="KW-1185">Reference proteome</keyword>
<comment type="caution">
    <text evidence="2">The sequence shown here is derived from an EMBL/GenBank/DDBJ whole genome shotgun (WGS) entry which is preliminary data.</text>
</comment>
<evidence type="ECO:0000256" key="1">
    <source>
        <dbReference type="SAM" id="MobiDB-lite"/>
    </source>
</evidence>
<evidence type="ECO:0000313" key="3">
    <source>
        <dbReference type="Proteomes" id="UP001218188"/>
    </source>
</evidence>
<proteinExistence type="predicted"/>
<sequence length="183" mass="21141">MPFFRHYPCWPYQTKGTTRNRSRQTREKVGHRRAGRTKPLWRRTCPLAPVHQSRHQERSPRQHIAFTPMDASGEGTQPVHRVFLIQPLVVIDERSGRARVQKLVAEASGTLAELKTFDAQKLRKELRMRHTKIAHTGLSTFRPQTGIHEGTVVDCVRCTYVARVRYGSRRVLIQCPFIVAHSI</sequence>
<feature type="region of interest" description="Disordered" evidence="1">
    <location>
        <begin position="14"/>
        <end position="36"/>
    </location>
</feature>
<protein>
    <submittedName>
        <fullName evidence="2">Uncharacterized protein</fullName>
    </submittedName>
</protein>
<feature type="non-terminal residue" evidence="2">
    <location>
        <position position="183"/>
    </location>
</feature>
<gene>
    <name evidence="2" type="ORF">C8F04DRAFT_1138255</name>
</gene>
<reference evidence="2" key="1">
    <citation type="submission" date="2023-03" db="EMBL/GenBank/DDBJ databases">
        <title>Massive genome expansion in bonnet fungi (Mycena s.s.) driven by repeated elements and novel gene families across ecological guilds.</title>
        <authorList>
            <consortium name="Lawrence Berkeley National Laboratory"/>
            <person name="Harder C.B."/>
            <person name="Miyauchi S."/>
            <person name="Viragh M."/>
            <person name="Kuo A."/>
            <person name="Thoen E."/>
            <person name="Andreopoulos B."/>
            <person name="Lu D."/>
            <person name="Skrede I."/>
            <person name="Drula E."/>
            <person name="Henrissat B."/>
            <person name="Morin E."/>
            <person name="Kohler A."/>
            <person name="Barry K."/>
            <person name="LaButti K."/>
            <person name="Morin E."/>
            <person name="Salamov A."/>
            <person name="Lipzen A."/>
            <person name="Mereny Z."/>
            <person name="Hegedus B."/>
            <person name="Baldrian P."/>
            <person name="Stursova M."/>
            <person name="Weitz H."/>
            <person name="Taylor A."/>
            <person name="Grigoriev I.V."/>
            <person name="Nagy L.G."/>
            <person name="Martin F."/>
            <person name="Kauserud H."/>
        </authorList>
    </citation>
    <scope>NUCLEOTIDE SEQUENCE</scope>
    <source>
        <strain evidence="2">CBHHK200</strain>
    </source>
</reference>
<dbReference type="Proteomes" id="UP001218188">
    <property type="component" value="Unassembled WGS sequence"/>
</dbReference>
<feature type="compositionally biased region" description="Basic residues" evidence="1">
    <location>
        <begin position="18"/>
        <end position="36"/>
    </location>
</feature>
<name>A0AAD6S7L6_9AGAR</name>
<dbReference type="AlphaFoldDB" id="A0AAD6S7L6"/>
<evidence type="ECO:0000313" key="2">
    <source>
        <dbReference type="EMBL" id="KAJ7022350.1"/>
    </source>
</evidence>